<dbReference type="Gene3D" id="3.40.50.300">
    <property type="entry name" value="P-loop containing nucleotide triphosphate hydrolases"/>
    <property type="match status" value="1"/>
</dbReference>
<dbReference type="PROSITE" id="PS51192">
    <property type="entry name" value="HELICASE_ATP_BIND_1"/>
    <property type="match status" value="1"/>
</dbReference>
<comment type="caution">
    <text evidence="5">The sequence shown here is derived from an EMBL/GenBank/DDBJ whole genome shotgun (WGS) entry which is preliminary data.</text>
</comment>
<dbReference type="Pfam" id="PF00271">
    <property type="entry name" value="Helicase_C"/>
    <property type="match status" value="1"/>
</dbReference>
<dbReference type="EMBL" id="BMLY01000004">
    <property type="protein sequence ID" value="GGP26843.1"/>
    <property type="molecule type" value="Genomic_DNA"/>
</dbReference>
<gene>
    <name evidence="5" type="ORF">GCM10010971_26620</name>
</gene>
<dbReference type="Pfam" id="PF00176">
    <property type="entry name" value="SNF2-rel_dom"/>
    <property type="match status" value="1"/>
</dbReference>
<dbReference type="PANTHER" id="PTHR45629">
    <property type="entry name" value="SNF2/RAD54 FAMILY MEMBER"/>
    <property type="match status" value="1"/>
</dbReference>
<keyword evidence="6" id="KW-1185">Reference proteome</keyword>
<dbReference type="Gene3D" id="3.40.50.10810">
    <property type="entry name" value="Tandem AAA-ATPase domain"/>
    <property type="match status" value="1"/>
</dbReference>
<dbReference type="SMART" id="SM00490">
    <property type="entry name" value="HELICc"/>
    <property type="match status" value="1"/>
</dbReference>
<evidence type="ECO:0000259" key="3">
    <source>
        <dbReference type="PROSITE" id="PS51192"/>
    </source>
</evidence>
<dbReference type="PROSITE" id="PS51194">
    <property type="entry name" value="HELICASE_CTER"/>
    <property type="match status" value="1"/>
</dbReference>
<dbReference type="CDD" id="cd18793">
    <property type="entry name" value="SF2_C_SNF"/>
    <property type="match status" value="1"/>
</dbReference>
<dbReference type="InterPro" id="IPR038718">
    <property type="entry name" value="SNF2-like_sf"/>
</dbReference>
<feature type="region of interest" description="Disordered" evidence="2">
    <location>
        <begin position="1"/>
        <end position="23"/>
    </location>
</feature>
<keyword evidence="1" id="KW-0378">Hydrolase</keyword>
<evidence type="ECO:0000259" key="4">
    <source>
        <dbReference type="PROSITE" id="PS51194"/>
    </source>
</evidence>
<dbReference type="SMART" id="SM00487">
    <property type="entry name" value="DEXDc"/>
    <property type="match status" value="1"/>
</dbReference>
<accession>A0ABQ2PNE7</accession>
<dbReference type="RefSeq" id="WP_188694563.1">
    <property type="nucleotide sequence ID" value="NZ_BMLY01000004.1"/>
</dbReference>
<evidence type="ECO:0000256" key="1">
    <source>
        <dbReference type="ARBA" id="ARBA00022801"/>
    </source>
</evidence>
<sequence>MFKKLFSKSVSDDMPADRKGNTVKPTFDESGLLFPMLPAAKLAALPLDDQLTVSYLGQLDEEGYLSPAIEQWVLPWHHLYELLANEEHRTSLPLLGLPPVSTVTPLLASRGGLADLDFKITIKGWRQPDGKTITELARVGAVTNVQGKTELLSAVNWVLLQAIQAFSRRQSETPGEMTNQIGWAEIRKLAKKAHAGMDGFLMDTIVLRPDSLQLDLRKSELQSNAVIEIAPEFEDQPSGWLDQFDRYQQVQDRYHISNEDGSLTHILVSPEVKTVLETIKRMPGRRVSGDDALAVIKNPYALLGDDAVKVLDPAQYEKSLADAGIHFHRFSIDVELSPLRKIDYVRLTLSPRTVEPLPDSIIDFKQPSHFAPFVAELRVKLAAERPCGFWEGYELELGDFDLQALRGLESLLERWQQEAAGVEFTDVLDLEKYGERVKGIGVAEDVSSPFLAKGKSEEWLSPELLNHLGMDGDLLAKWDSSEHEHFEIFSERIEEAISQQKEDVVLPGIELPMGVKTAIELRDEWAKKFKKSESEAGAGGEPPPEKAVLLIEHNINETGYAASREEALLLGHAAQPAVPEALKESVLLREHQRKGVAWLQHLFESAPTHATGCLLGDDMGLGKTLQLLTFIIHYIEQYPEGDPVLIVAPVSLLDNWERELRNFFYADTLVTLKLYGSTLTDAKFKKHEIPNDLRMQGILNLLRPGWRGNARIVLTTYETLRDQVFSVARQHWAIVVCDEAQKIKNPAALVTQAAKAIPARFRVACTGTPVENSLTDLWCLFDFIQPGLLGSLNEFGRTYRRPIESETEQDKIALQRLRALVEPQLLRRTKADVAKDLPAKLEDGTCRSLNMATFQERLYKSAIAAYQQKKVMFAKASEQNVAILGLLHTLKMVCAHPHSVRPEGALLDVSPKMRWLMESLELIQKKNEKVIVFTELRDIQRAVQLAVLAKFGFSPIIINGDTNASSERGESRQGLIDKFQQQPGFGVIILSTTAVGFGVNVQAANHVVHFTRTWNPAKEDQATDRAYRIGQTKDVHVYYPTVTAKDFQTFEATLDQLLSKKRELAGDMLNGSSDISLHELAVTAT</sequence>
<dbReference type="NCBIfam" id="NF041790">
    <property type="entry name" value="anti-phage_ZorD"/>
    <property type="match status" value="1"/>
</dbReference>
<dbReference type="SUPFAM" id="SSF52540">
    <property type="entry name" value="P-loop containing nucleoside triphosphate hydrolases"/>
    <property type="match status" value="2"/>
</dbReference>
<evidence type="ECO:0000313" key="5">
    <source>
        <dbReference type="EMBL" id="GGP26843.1"/>
    </source>
</evidence>
<evidence type="ECO:0000313" key="6">
    <source>
        <dbReference type="Proteomes" id="UP000621859"/>
    </source>
</evidence>
<evidence type="ECO:0000256" key="2">
    <source>
        <dbReference type="SAM" id="MobiDB-lite"/>
    </source>
</evidence>
<dbReference type="InterPro" id="IPR049730">
    <property type="entry name" value="SNF2/RAD54-like_C"/>
</dbReference>
<proteinExistence type="predicted"/>
<dbReference type="PANTHER" id="PTHR45629:SF7">
    <property type="entry name" value="DNA EXCISION REPAIR PROTEIN ERCC-6-RELATED"/>
    <property type="match status" value="1"/>
</dbReference>
<feature type="domain" description="Helicase C-terminal" evidence="4">
    <location>
        <begin position="915"/>
        <end position="1081"/>
    </location>
</feature>
<name>A0ABQ2PNE7_9NEIS</name>
<organism evidence="5 6">
    <name type="scientific">Silvimonas amylolytica</name>
    <dbReference type="NCBI Taxonomy" id="449663"/>
    <lineage>
        <taxon>Bacteria</taxon>
        <taxon>Pseudomonadati</taxon>
        <taxon>Pseudomonadota</taxon>
        <taxon>Betaproteobacteria</taxon>
        <taxon>Neisseriales</taxon>
        <taxon>Chitinibacteraceae</taxon>
        <taxon>Silvimonas</taxon>
    </lineage>
</organism>
<dbReference type="InterPro" id="IPR001650">
    <property type="entry name" value="Helicase_C-like"/>
</dbReference>
<evidence type="ECO:0008006" key="7">
    <source>
        <dbReference type="Google" id="ProtNLM"/>
    </source>
</evidence>
<dbReference type="InterPro" id="IPR014001">
    <property type="entry name" value="Helicase_ATP-bd"/>
</dbReference>
<dbReference type="InterPro" id="IPR049660">
    <property type="entry name" value="ZorD-like_t1"/>
</dbReference>
<dbReference type="Proteomes" id="UP000621859">
    <property type="component" value="Unassembled WGS sequence"/>
</dbReference>
<dbReference type="InterPro" id="IPR027417">
    <property type="entry name" value="P-loop_NTPase"/>
</dbReference>
<dbReference type="InterPro" id="IPR050496">
    <property type="entry name" value="SNF2_RAD54_helicase_repair"/>
</dbReference>
<feature type="domain" description="Helicase ATP-binding" evidence="3">
    <location>
        <begin position="604"/>
        <end position="787"/>
    </location>
</feature>
<protein>
    <recommendedName>
        <fullName evidence="7">Superfamily II DNA or RNA helicase, SNF2 family</fullName>
    </recommendedName>
</protein>
<dbReference type="InterPro" id="IPR000330">
    <property type="entry name" value="SNF2_N"/>
</dbReference>
<reference evidence="6" key="1">
    <citation type="journal article" date="2019" name="Int. J. Syst. Evol. Microbiol.">
        <title>The Global Catalogue of Microorganisms (GCM) 10K type strain sequencing project: providing services to taxonomists for standard genome sequencing and annotation.</title>
        <authorList>
            <consortium name="The Broad Institute Genomics Platform"/>
            <consortium name="The Broad Institute Genome Sequencing Center for Infectious Disease"/>
            <person name="Wu L."/>
            <person name="Ma J."/>
        </authorList>
    </citation>
    <scope>NUCLEOTIDE SEQUENCE [LARGE SCALE GENOMIC DNA]</scope>
    <source>
        <strain evidence="6">CGMCC 1.8860</strain>
    </source>
</reference>